<organism evidence="2 3">
    <name type="scientific">Pristionchus fissidentatus</name>
    <dbReference type="NCBI Taxonomy" id="1538716"/>
    <lineage>
        <taxon>Eukaryota</taxon>
        <taxon>Metazoa</taxon>
        <taxon>Ecdysozoa</taxon>
        <taxon>Nematoda</taxon>
        <taxon>Chromadorea</taxon>
        <taxon>Rhabditida</taxon>
        <taxon>Rhabditina</taxon>
        <taxon>Diplogasteromorpha</taxon>
        <taxon>Diplogasteroidea</taxon>
        <taxon>Neodiplogasteridae</taxon>
        <taxon>Pristionchus</taxon>
    </lineage>
</organism>
<keyword evidence="3" id="KW-1185">Reference proteome</keyword>
<feature type="chain" id="PRO_5043764353" evidence="1">
    <location>
        <begin position="20"/>
        <end position="71"/>
    </location>
</feature>
<proteinExistence type="predicted"/>
<evidence type="ECO:0000313" key="3">
    <source>
        <dbReference type="Proteomes" id="UP001432322"/>
    </source>
</evidence>
<comment type="caution">
    <text evidence="2">The sequence shown here is derived from an EMBL/GenBank/DDBJ whole genome shotgun (WGS) entry which is preliminary data.</text>
</comment>
<gene>
    <name evidence="2" type="ORF">PFISCL1PPCAC_1294</name>
</gene>
<dbReference type="AlphaFoldDB" id="A0AAV5US82"/>
<sequence>MRSLLLVFLLLSLLHVSTAFRGASRTFANNVHQTSSMQGSASGAFRSRRMPSFVIQPMDRDRRGIEDEYSF</sequence>
<dbReference type="Proteomes" id="UP001432322">
    <property type="component" value="Unassembled WGS sequence"/>
</dbReference>
<name>A0AAV5US82_9BILA</name>
<evidence type="ECO:0000256" key="1">
    <source>
        <dbReference type="SAM" id="SignalP"/>
    </source>
</evidence>
<accession>A0AAV5US82</accession>
<protein>
    <submittedName>
        <fullName evidence="2">Uncharacterized protein</fullName>
    </submittedName>
</protein>
<evidence type="ECO:0000313" key="2">
    <source>
        <dbReference type="EMBL" id="GMT09997.1"/>
    </source>
</evidence>
<reference evidence="2" key="1">
    <citation type="submission" date="2023-10" db="EMBL/GenBank/DDBJ databases">
        <title>Genome assembly of Pristionchus species.</title>
        <authorList>
            <person name="Yoshida K."/>
            <person name="Sommer R.J."/>
        </authorList>
    </citation>
    <scope>NUCLEOTIDE SEQUENCE</scope>
    <source>
        <strain evidence="2">RS5133</strain>
    </source>
</reference>
<feature type="signal peptide" evidence="1">
    <location>
        <begin position="1"/>
        <end position="19"/>
    </location>
</feature>
<dbReference type="EMBL" id="BTSY01000001">
    <property type="protein sequence ID" value="GMT09997.1"/>
    <property type="molecule type" value="Genomic_DNA"/>
</dbReference>
<keyword evidence="1" id="KW-0732">Signal</keyword>